<name>A0A1A8E7Z5_NOTKA</name>
<feature type="chain" id="PRO_5008368958" evidence="1">
    <location>
        <begin position="17"/>
        <end position="46"/>
    </location>
</feature>
<dbReference type="EMBL" id="HAEA01012744">
    <property type="protein sequence ID" value="SBQ41224.1"/>
    <property type="molecule type" value="Transcribed_RNA"/>
</dbReference>
<reference evidence="2" key="2">
    <citation type="submission" date="2016-06" db="EMBL/GenBank/DDBJ databases">
        <title>The genome of a short-lived fish provides insights into sex chromosome evolution and the genetic control of aging.</title>
        <authorList>
            <person name="Reichwald K."/>
            <person name="Felder M."/>
            <person name="Petzold A."/>
            <person name="Koch P."/>
            <person name="Groth M."/>
            <person name="Platzer M."/>
        </authorList>
    </citation>
    <scope>NUCLEOTIDE SEQUENCE</scope>
    <source>
        <tissue evidence="2">Brain</tissue>
    </source>
</reference>
<evidence type="ECO:0000313" key="2">
    <source>
        <dbReference type="EMBL" id="SBQ41224.1"/>
    </source>
</evidence>
<evidence type="ECO:0000256" key="1">
    <source>
        <dbReference type="SAM" id="SignalP"/>
    </source>
</evidence>
<reference evidence="2" key="1">
    <citation type="submission" date="2016-05" db="EMBL/GenBank/DDBJ databases">
        <authorList>
            <person name="Lavstsen T."/>
            <person name="Jespersen J.S."/>
        </authorList>
    </citation>
    <scope>NUCLEOTIDE SEQUENCE</scope>
    <source>
        <tissue evidence="2">Brain</tissue>
    </source>
</reference>
<proteinExistence type="predicted"/>
<protein>
    <submittedName>
        <fullName evidence="2">Orthopedia homolog b</fullName>
    </submittedName>
</protein>
<keyword evidence="1" id="KW-0732">Signal</keyword>
<feature type="signal peptide" evidence="1">
    <location>
        <begin position="1"/>
        <end position="16"/>
    </location>
</feature>
<organism evidence="2">
    <name type="scientific">Nothobranchius kadleci</name>
    <name type="common">African annual killifish</name>
    <dbReference type="NCBI Taxonomy" id="1051664"/>
    <lineage>
        <taxon>Eukaryota</taxon>
        <taxon>Metazoa</taxon>
        <taxon>Chordata</taxon>
        <taxon>Craniata</taxon>
        <taxon>Vertebrata</taxon>
        <taxon>Euteleostomi</taxon>
        <taxon>Actinopterygii</taxon>
        <taxon>Neopterygii</taxon>
        <taxon>Teleostei</taxon>
        <taxon>Neoteleostei</taxon>
        <taxon>Acanthomorphata</taxon>
        <taxon>Ovalentaria</taxon>
        <taxon>Atherinomorphae</taxon>
        <taxon>Cyprinodontiformes</taxon>
        <taxon>Nothobranchiidae</taxon>
        <taxon>Nothobranchius</taxon>
    </lineage>
</organism>
<accession>A0A1A8E7Z5</accession>
<dbReference type="AlphaFoldDB" id="A0A1A8E7Z5"/>
<feature type="non-terminal residue" evidence="2">
    <location>
        <position position="1"/>
    </location>
</feature>
<sequence length="46" mass="5395">LFIYLFIYMQTAFTAARRSLGHWCFIFSPRQNLRIQTILSCSSCCS</sequence>
<gene>
    <name evidence="2" type="primary">OTPB</name>
</gene>